<feature type="compositionally biased region" description="Low complexity" evidence="1">
    <location>
        <begin position="1"/>
        <end position="13"/>
    </location>
</feature>
<dbReference type="AlphaFoldDB" id="A0A7J6TBV2"/>
<dbReference type="InterPro" id="IPR027417">
    <property type="entry name" value="P-loop_NTPase"/>
</dbReference>
<proteinExistence type="predicted"/>
<protein>
    <recommendedName>
        <fullName evidence="4">Adenylate kinase</fullName>
    </recommendedName>
</protein>
<gene>
    <name evidence="2" type="ORF">FOZ63_030120</name>
</gene>
<accession>A0A7J6TBV2</accession>
<evidence type="ECO:0000256" key="1">
    <source>
        <dbReference type="SAM" id="MobiDB-lite"/>
    </source>
</evidence>
<comment type="caution">
    <text evidence="2">The sequence shown here is derived from an EMBL/GenBank/DDBJ whole genome shotgun (WGS) entry which is preliminary data.</text>
</comment>
<organism evidence="2 3">
    <name type="scientific">Perkinsus olseni</name>
    <name type="common">Perkinsus atlanticus</name>
    <dbReference type="NCBI Taxonomy" id="32597"/>
    <lineage>
        <taxon>Eukaryota</taxon>
        <taxon>Sar</taxon>
        <taxon>Alveolata</taxon>
        <taxon>Perkinsozoa</taxon>
        <taxon>Perkinsea</taxon>
        <taxon>Perkinsida</taxon>
        <taxon>Perkinsidae</taxon>
        <taxon>Perkinsus</taxon>
    </lineage>
</organism>
<dbReference type="EMBL" id="JABANO010012129">
    <property type="protein sequence ID" value="KAF4742337.1"/>
    <property type="molecule type" value="Genomic_DNA"/>
</dbReference>
<feature type="region of interest" description="Disordered" evidence="1">
    <location>
        <begin position="1"/>
        <end position="23"/>
    </location>
</feature>
<evidence type="ECO:0000313" key="3">
    <source>
        <dbReference type="Proteomes" id="UP000553632"/>
    </source>
</evidence>
<dbReference type="Proteomes" id="UP000553632">
    <property type="component" value="Unassembled WGS sequence"/>
</dbReference>
<sequence length="649" mass="71386">MVGGTSSSTSTSTNGPPRLDQIPTVDLLGEIRRRQAILSRPERRVVLTGPQGAGVGIATQAARLARAWGICDINHQQLVEEEAAAAAREQQHGGDPTTTGGGVPAIVEAMKAPQCRRGFVLHHIQPDNSALSMMKVEKELDHFGMSPIDTAVIIEPEEYSNTTDSDDVKTSLMKRISGRLYHKPSGRVYNVASPGCEPKVAGEDDLTNEPLSVGKEPSLNMVSTALNEWFGPIRKSVVEYFSRSGKLVVPFIDAMQSPNEVAEEHCEVDAVDGFVESTSVISYLAVRVERRVIPKSRRVIYRSHAAPSSLLYTIMAHHPSILLLLLATAPCSVASTAAKAKDTTATCSLSFTYTKDNTETKVIVGAEAMMRRSHDKANRKKEFHAELSYISIARDIPTKRIRTKLPENWCKMDHYLTLEGVDEDYHDTWEYASKYGKRATEGKCKEYIKDLGTYKFDNASLDDEWKKVTIARSSKKESSLSRGFFQKDMSGDEVNKALFAIAHEVITTHTTNQNNKGVTADAGSRVGLSEILSVHMTEDGGKVDVISSSLVREQKGNCVDNIPIINRGALKVAQGQKLTPMALQKKRGVWKYDNVARIARALNDMDPQWAEKMGITLFNVPVNDFALRERTAVKAIHLGLTGRAFSKGT</sequence>
<reference evidence="2 3" key="1">
    <citation type="submission" date="2020-04" db="EMBL/GenBank/DDBJ databases">
        <title>Perkinsus olseni comparative genomics.</title>
        <authorList>
            <person name="Bogema D.R."/>
        </authorList>
    </citation>
    <scope>NUCLEOTIDE SEQUENCE [LARGE SCALE GENOMIC DNA]</scope>
    <source>
        <strain evidence="2 3">ATCC PRA-207</strain>
    </source>
</reference>
<dbReference type="Gene3D" id="3.40.50.300">
    <property type="entry name" value="P-loop containing nucleotide triphosphate hydrolases"/>
    <property type="match status" value="1"/>
</dbReference>
<evidence type="ECO:0008006" key="4">
    <source>
        <dbReference type="Google" id="ProtNLM"/>
    </source>
</evidence>
<name>A0A7J6TBV2_PEROL</name>
<evidence type="ECO:0000313" key="2">
    <source>
        <dbReference type="EMBL" id="KAF4742337.1"/>
    </source>
</evidence>
<keyword evidence="3" id="KW-1185">Reference proteome</keyword>